<sequence length="328" mass="37208">MVVSIRLPQYNESSTRRTRRSTLWRLWTRYKKGWIIGVVLFVELVRFLLVFSRDDDARGQWADKYVEGEESENLGWGEENLGREVRGVKRLVIVTCHAIWVGGIDGKNETEWMIEDFQTGEVDIYVRHIKAGVEAASEDAESLLVFSGGETKSAAGPLSEAESYYRLAHALHLFTPALLPRTTTEIHARDSYQNLVFSIARFHELTNTYPSSITLISHAFKEPRFLRNHLRAISYPEDKFQFIGIDPEEGVGDAVLKGEARTRQVWDGDLYGCKSEGELRRKRQGRNPGRRWDGGYGVSCPELGELLAYCPSDGVSEFGGELPWSESV</sequence>
<feature type="transmembrane region" description="Helical" evidence="1">
    <location>
        <begin position="33"/>
        <end position="51"/>
    </location>
</feature>
<dbReference type="AlphaFoldDB" id="A0A292PMW2"/>
<evidence type="ECO:0000313" key="3">
    <source>
        <dbReference type="Proteomes" id="UP001412239"/>
    </source>
</evidence>
<dbReference type="InterPro" id="IPR055323">
    <property type="entry name" value="C57A10.07/YOR238W"/>
</dbReference>
<reference evidence="2" key="1">
    <citation type="submission" date="2015-10" db="EMBL/GenBank/DDBJ databases">
        <authorList>
            <person name="Regsiter A."/>
            <person name="william w."/>
        </authorList>
    </citation>
    <scope>NUCLEOTIDE SEQUENCE</scope>
    <source>
        <strain evidence="2">Montdore</strain>
    </source>
</reference>
<protein>
    <recommendedName>
        <fullName evidence="4">DUF218 domain-containing protein</fullName>
    </recommendedName>
</protein>
<name>A0A292PMW2_9PEZI</name>
<proteinExistence type="predicted"/>
<dbReference type="EMBL" id="LN891108">
    <property type="protein sequence ID" value="CUS08856.1"/>
    <property type="molecule type" value="Genomic_DNA"/>
</dbReference>
<keyword evidence="1" id="KW-0472">Membrane</keyword>
<keyword evidence="3" id="KW-1185">Reference proteome</keyword>
<organism evidence="2 3">
    <name type="scientific">Tuber aestivum</name>
    <name type="common">summer truffle</name>
    <dbReference type="NCBI Taxonomy" id="59557"/>
    <lineage>
        <taxon>Eukaryota</taxon>
        <taxon>Fungi</taxon>
        <taxon>Dikarya</taxon>
        <taxon>Ascomycota</taxon>
        <taxon>Pezizomycotina</taxon>
        <taxon>Pezizomycetes</taxon>
        <taxon>Pezizales</taxon>
        <taxon>Tuberaceae</taxon>
        <taxon>Tuber</taxon>
    </lineage>
</organism>
<evidence type="ECO:0000313" key="2">
    <source>
        <dbReference type="EMBL" id="CUS08856.1"/>
    </source>
</evidence>
<keyword evidence="1" id="KW-0812">Transmembrane</keyword>
<dbReference type="Proteomes" id="UP001412239">
    <property type="component" value="Unassembled WGS sequence"/>
</dbReference>
<evidence type="ECO:0008006" key="4">
    <source>
        <dbReference type="Google" id="ProtNLM"/>
    </source>
</evidence>
<dbReference type="PANTHER" id="PTHR28110">
    <property type="entry name" value="TRANSMEMBRANE PROTEIN"/>
    <property type="match status" value="1"/>
</dbReference>
<keyword evidence="1" id="KW-1133">Transmembrane helix</keyword>
<dbReference type="GO" id="GO:0005737">
    <property type="term" value="C:cytoplasm"/>
    <property type="evidence" value="ECO:0007669"/>
    <property type="project" value="TreeGrafter"/>
</dbReference>
<gene>
    <name evidence="2" type="ORF">GSTUAT00007032001</name>
</gene>
<accession>A0A292PMW2</accession>
<evidence type="ECO:0000256" key="1">
    <source>
        <dbReference type="SAM" id="Phobius"/>
    </source>
</evidence>
<dbReference type="PANTHER" id="PTHR28110:SF1">
    <property type="entry name" value="TRANSMEMBRANE PROTEIN"/>
    <property type="match status" value="1"/>
</dbReference>